<protein>
    <submittedName>
        <fullName evidence="1">Uncharacterized protein</fullName>
    </submittedName>
</protein>
<reference evidence="2" key="1">
    <citation type="journal article" date="2023" name="Nat. Plants">
        <title>Single-cell RNA sequencing provides a high-resolution roadmap for understanding the multicellular compartmentation of specialized metabolism.</title>
        <authorList>
            <person name="Sun S."/>
            <person name="Shen X."/>
            <person name="Li Y."/>
            <person name="Li Y."/>
            <person name="Wang S."/>
            <person name="Li R."/>
            <person name="Zhang H."/>
            <person name="Shen G."/>
            <person name="Guo B."/>
            <person name="Wei J."/>
            <person name="Xu J."/>
            <person name="St-Pierre B."/>
            <person name="Chen S."/>
            <person name="Sun C."/>
        </authorList>
    </citation>
    <scope>NUCLEOTIDE SEQUENCE [LARGE SCALE GENOMIC DNA]</scope>
</reference>
<sequence length="338" mass="38755">MLGSATLDLYSVDRGRSIVGGLGLRRYCWVRRGPPARIAQGGLSCIFVSSVPRGTRVPYPAAVDLAEGYELQIAGRLTAKVTLMEGTPEFDISFKFGMLRVSYNYKLKDSIPKFSREFELIFKENGCRVLAITRLWKDSFDFGPRTELFLEQLNDIYETLQYEGARRVTFAAFRSRGAVKDWWLRISEARVLRNQLWMWEEFQEEFKQEYIPYTEEHKTRQFVKGLRVDLQHALAPLPPTSFAATVEAATRIEIADQMAKQRTVAMNTSFYSHKQPGQRRWRPQYLKKPRNRMCFLCGKIGHFAKQCPVTQPTSSEMSRGVGRPPNMVGASVGQNNKL</sequence>
<organism evidence="1 2">
    <name type="scientific">Catharanthus roseus</name>
    <name type="common">Madagascar periwinkle</name>
    <name type="synonym">Vinca rosea</name>
    <dbReference type="NCBI Taxonomy" id="4058"/>
    <lineage>
        <taxon>Eukaryota</taxon>
        <taxon>Viridiplantae</taxon>
        <taxon>Streptophyta</taxon>
        <taxon>Embryophyta</taxon>
        <taxon>Tracheophyta</taxon>
        <taxon>Spermatophyta</taxon>
        <taxon>Magnoliopsida</taxon>
        <taxon>eudicotyledons</taxon>
        <taxon>Gunneridae</taxon>
        <taxon>Pentapetalae</taxon>
        <taxon>asterids</taxon>
        <taxon>lamiids</taxon>
        <taxon>Gentianales</taxon>
        <taxon>Apocynaceae</taxon>
        <taxon>Rauvolfioideae</taxon>
        <taxon>Vinceae</taxon>
        <taxon>Catharanthinae</taxon>
        <taxon>Catharanthus</taxon>
    </lineage>
</organism>
<comment type="caution">
    <text evidence="1">The sequence shown here is derived from an EMBL/GenBank/DDBJ whole genome shotgun (WGS) entry which is preliminary data.</text>
</comment>
<accession>A0ACC0AQJ5</accession>
<dbReference type="Proteomes" id="UP001060085">
    <property type="component" value="Linkage Group LG05"/>
</dbReference>
<proteinExistence type="predicted"/>
<gene>
    <name evidence="1" type="ORF">M9H77_22467</name>
</gene>
<name>A0ACC0AQJ5_CATRO</name>
<keyword evidence="2" id="KW-1185">Reference proteome</keyword>
<evidence type="ECO:0000313" key="2">
    <source>
        <dbReference type="Proteomes" id="UP001060085"/>
    </source>
</evidence>
<dbReference type="EMBL" id="CM044705">
    <property type="protein sequence ID" value="KAI5663144.1"/>
    <property type="molecule type" value="Genomic_DNA"/>
</dbReference>
<evidence type="ECO:0000313" key="1">
    <source>
        <dbReference type="EMBL" id="KAI5663144.1"/>
    </source>
</evidence>